<accession>A0A9P0QAP1</accession>
<dbReference type="AlphaFoldDB" id="A0A9P0QAP1"/>
<protein>
    <submittedName>
        <fullName evidence="1">Uncharacterized protein</fullName>
    </submittedName>
</protein>
<evidence type="ECO:0000313" key="2">
    <source>
        <dbReference type="Proteomes" id="UP001152888"/>
    </source>
</evidence>
<organism evidence="1 2">
    <name type="scientific">Acanthoscelides obtectus</name>
    <name type="common">Bean weevil</name>
    <name type="synonym">Bruchus obtectus</name>
    <dbReference type="NCBI Taxonomy" id="200917"/>
    <lineage>
        <taxon>Eukaryota</taxon>
        <taxon>Metazoa</taxon>
        <taxon>Ecdysozoa</taxon>
        <taxon>Arthropoda</taxon>
        <taxon>Hexapoda</taxon>
        <taxon>Insecta</taxon>
        <taxon>Pterygota</taxon>
        <taxon>Neoptera</taxon>
        <taxon>Endopterygota</taxon>
        <taxon>Coleoptera</taxon>
        <taxon>Polyphaga</taxon>
        <taxon>Cucujiformia</taxon>
        <taxon>Chrysomeloidea</taxon>
        <taxon>Chrysomelidae</taxon>
        <taxon>Bruchinae</taxon>
        <taxon>Bruchini</taxon>
        <taxon>Acanthoscelides</taxon>
    </lineage>
</organism>
<reference evidence="1" key="1">
    <citation type="submission" date="2022-03" db="EMBL/GenBank/DDBJ databases">
        <authorList>
            <person name="Sayadi A."/>
        </authorList>
    </citation>
    <scope>NUCLEOTIDE SEQUENCE</scope>
</reference>
<name>A0A9P0QAP1_ACAOB</name>
<proteinExistence type="predicted"/>
<dbReference type="EMBL" id="CAKOFQ010008779">
    <property type="protein sequence ID" value="CAH2015935.1"/>
    <property type="molecule type" value="Genomic_DNA"/>
</dbReference>
<comment type="caution">
    <text evidence="1">The sequence shown here is derived from an EMBL/GenBank/DDBJ whole genome shotgun (WGS) entry which is preliminary data.</text>
</comment>
<dbReference type="Proteomes" id="UP001152888">
    <property type="component" value="Unassembled WGS sequence"/>
</dbReference>
<gene>
    <name evidence="1" type="ORF">ACAOBT_LOCUS35045</name>
</gene>
<sequence length="65" mass="7121">MSLLDDQSNKLLTAYVLKTTNLSYTTNAAPVSDIKSNFISKNSISSSQLYNATQNSESIDEFAPE</sequence>
<evidence type="ECO:0000313" key="1">
    <source>
        <dbReference type="EMBL" id="CAH2015935.1"/>
    </source>
</evidence>
<keyword evidence="2" id="KW-1185">Reference proteome</keyword>